<feature type="compositionally biased region" description="Polar residues" evidence="1">
    <location>
        <begin position="165"/>
        <end position="189"/>
    </location>
</feature>
<feature type="compositionally biased region" description="Low complexity" evidence="1">
    <location>
        <begin position="372"/>
        <end position="385"/>
    </location>
</feature>
<dbReference type="eggNOG" id="KOG4729">
    <property type="taxonomic scope" value="Eukaryota"/>
</dbReference>
<reference evidence="4" key="1">
    <citation type="journal article" date="2008" name="Nature">
        <title>The amphioxus genome and the evolution of the chordate karyotype.</title>
        <authorList>
            <consortium name="US DOE Joint Genome Institute (JGI-PGF)"/>
            <person name="Putnam N.H."/>
            <person name="Butts T."/>
            <person name="Ferrier D.E.K."/>
            <person name="Furlong R.F."/>
            <person name="Hellsten U."/>
            <person name="Kawashima T."/>
            <person name="Robinson-Rechavi M."/>
            <person name="Shoguchi E."/>
            <person name="Terry A."/>
            <person name="Yu J.-K."/>
            <person name="Benito-Gutierrez E.L."/>
            <person name="Dubchak I."/>
            <person name="Garcia-Fernandez J."/>
            <person name="Gibson-Brown J.J."/>
            <person name="Grigoriev I.V."/>
            <person name="Horton A.C."/>
            <person name="de Jong P.J."/>
            <person name="Jurka J."/>
            <person name="Kapitonov V.V."/>
            <person name="Kohara Y."/>
            <person name="Kuroki Y."/>
            <person name="Lindquist E."/>
            <person name="Lucas S."/>
            <person name="Osoegawa K."/>
            <person name="Pennacchio L.A."/>
            <person name="Salamov A.A."/>
            <person name="Satou Y."/>
            <person name="Sauka-Spengler T."/>
            <person name="Schmutz J."/>
            <person name="Shin-I T."/>
            <person name="Toyoda A."/>
            <person name="Bronner-Fraser M."/>
            <person name="Fujiyama A."/>
            <person name="Holland L.Z."/>
            <person name="Holland P.W.H."/>
            <person name="Satoh N."/>
            <person name="Rokhsar D.S."/>
        </authorList>
    </citation>
    <scope>NUCLEOTIDE SEQUENCE [LARGE SCALE GENOMIC DNA]</scope>
    <source>
        <strain evidence="4">S238N-H82</strain>
        <tissue evidence="4">Testes</tissue>
    </source>
</reference>
<dbReference type="PANTHER" id="PTHR48174:SF5">
    <property type="entry name" value="VACUOLAR PROTEIN SORTING-ASSOCIATED PROTEIN 62"/>
    <property type="match status" value="1"/>
</dbReference>
<sequence>NNIKHPSFPFRRCEDQPRKVTFALHRTADMQNLRSILKSGLGVLLALLVAFGDAMASILMRLTKLGGVQNFQSIFWNQVAQMIFVLCLTIAVRPKLRGESWKETAVLVVGGILRVAAVTISMKKEDPQEMTDTWVIQGAASSLTQDVTADTNPKAEFTSAERVDTNTPQPTSQNLDGENAANIESTSVYPSIDEDDIMNQGKAGIDRENGQQPTDEEKDTRLPHKMQRGPSDMQNNPTYASAAQDEGKDSPMVTSCCMAFLRSRLLRGVIVAVAGFAVVAIGFLTVAYLTLIPETENDAEPSLHLTSKTSPSDPPAWMWTTSITAPYSLTNVTATLPEDTTTPQEVTNSPGVPTTTPKIASAAADAGERDTSTSFSSAATSLRTSENALETEKQAKLATKEETAFACWKASLHLSCPSGKTLTIDYANWGRTTSTHFCTCFTCDINCRAANSLSIMRGVCEGEQQCTVTASDHVFGDPCPGTQKYLETTYRCVSDDELGVLVTKYAPKVWLAKNEKYNPSSVDFHLQNVKVYDGGKSYFSTPSTLPTCSETCYMSTAQPLRYPDSQLRFFGGEQVGPTYQPPVYAVVKRIDPTTTDIFYWMFYSYNGPKKVCMGFRFFGKCAGGLKSFSHHVGDWEHMTIRLVGKQPRSIYVYSAHKSGGSHKLWSTPGTHTYRTIIINENLSDKTSAGTAWDTWKNVPFTMYRPDGGYTGSWSWLNYQGRWGNRKVSNVPFTMYRPDGGYTGSWSWLNYQGRWGNRKVSNVPFTMYRPDGGYTGSWSWLNYQGRWGNRKVSNVPFTMYRPDGGYTGSWSWLNYQGRWGNRKVSNVPFTMYRPDGGYTGSWSWLNYQGRWGNRKVSNVPFTMYRPDGGYTGSWSWLNYQGRWGNRKVSNVPFTMYRPDGGYTGSWSWLNYQGRWGNRKVSQGLCCC</sequence>
<keyword evidence="2" id="KW-0812">Transmembrane</keyword>
<dbReference type="InterPro" id="IPR043159">
    <property type="entry name" value="Lectin_gal-bd_sf"/>
</dbReference>
<feature type="region of interest" description="Disordered" evidence="1">
    <location>
        <begin position="337"/>
        <end position="387"/>
    </location>
</feature>
<feature type="transmembrane region" description="Helical" evidence="2">
    <location>
        <begin position="268"/>
        <end position="291"/>
    </location>
</feature>
<dbReference type="InParanoid" id="C4A103"/>
<feature type="domain" description="SUEL-type lectin" evidence="3">
    <location>
        <begin position="406"/>
        <end position="493"/>
    </location>
</feature>
<feature type="transmembrane region" description="Helical" evidence="2">
    <location>
        <begin position="74"/>
        <end position="92"/>
    </location>
</feature>
<dbReference type="InterPro" id="IPR009291">
    <property type="entry name" value="Vps62"/>
</dbReference>
<dbReference type="PANTHER" id="PTHR48174">
    <property type="entry name" value="DUF946 FAMILY PROTEIN"/>
    <property type="match status" value="1"/>
</dbReference>
<keyword evidence="2" id="KW-0472">Membrane</keyword>
<dbReference type="CDD" id="cd22827">
    <property type="entry name" value="Gal_Rha_Lectin_SUL-I-like"/>
    <property type="match status" value="1"/>
</dbReference>
<feature type="non-terminal residue" evidence="4">
    <location>
        <position position="1"/>
    </location>
</feature>
<keyword evidence="2" id="KW-1133">Transmembrane helix</keyword>
<dbReference type="AlphaFoldDB" id="C4A103"/>
<dbReference type="Gene3D" id="2.60.120.740">
    <property type="match status" value="1"/>
</dbReference>
<dbReference type="FunFam" id="2.60.120.740:FF:000001">
    <property type="entry name" value="Adhesion G protein-coupled receptor L2"/>
    <property type="match status" value="1"/>
</dbReference>
<dbReference type="PROSITE" id="PS50228">
    <property type="entry name" value="SUEL_LECTIN"/>
    <property type="match status" value="1"/>
</dbReference>
<dbReference type="Pfam" id="PF06101">
    <property type="entry name" value="Vps62"/>
    <property type="match status" value="1"/>
</dbReference>
<dbReference type="STRING" id="7739.C4A103"/>
<proteinExistence type="predicted"/>
<name>C4A103_BRAFL</name>
<evidence type="ECO:0000313" key="4">
    <source>
        <dbReference type="EMBL" id="EEN41532.1"/>
    </source>
</evidence>
<feature type="compositionally biased region" description="Polar residues" evidence="1">
    <location>
        <begin position="337"/>
        <end position="358"/>
    </location>
</feature>
<evidence type="ECO:0000256" key="2">
    <source>
        <dbReference type="SAM" id="Phobius"/>
    </source>
</evidence>
<dbReference type="InterPro" id="IPR000922">
    <property type="entry name" value="Lectin_gal-bd_dom"/>
</dbReference>
<feature type="region of interest" description="Disordered" evidence="1">
    <location>
        <begin position="298"/>
        <end position="317"/>
    </location>
</feature>
<dbReference type="GO" id="GO:0030246">
    <property type="term" value="F:carbohydrate binding"/>
    <property type="evidence" value="ECO:0007669"/>
    <property type="project" value="InterPro"/>
</dbReference>
<feature type="transmembrane region" description="Helical" evidence="2">
    <location>
        <begin position="40"/>
        <end position="62"/>
    </location>
</feature>
<dbReference type="Pfam" id="PF02140">
    <property type="entry name" value="SUEL_Lectin"/>
    <property type="match status" value="1"/>
</dbReference>
<feature type="compositionally biased region" description="Polar residues" evidence="1">
    <location>
        <begin position="232"/>
        <end position="241"/>
    </location>
</feature>
<gene>
    <name evidence="4" type="ORF">BRAFLDRAFT_111924</name>
</gene>
<feature type="region of interest" description="Disordered" evidence="1">
    <location>
        <begin position="156"/>
        <end position="249"/>
    </location>
</feature>
<accession>C4A103</accession>
<evidence type="ECO:0000259" key="3">
    <source>
        <dbReference type="PROSITE" id="PS50228"/>
    </source>
</evidence>
<protein>
    <recommendedName>
        <fullName evidence="3">SUEL-type lectin domain-containing protein</fullName>
    </recommendedName>
</protein>
<organism>
    <name type="scientific">Branchiostoma floridae</name>
    <name type="common">Florida lancelet</name>
    <name type="synonym">Amphioxus</name>
    <dbReference type="NCBI Taxonomy" id="7739"/>
    <lineage>
        <taxon>Eukaryota</taxon>
        <taxon>Metazoa</taxon>
        <taxon>Chordata</taxon>
        <taxon>Cephalochordata</taxon>
        <taxon>Leptocardii</taxon>
        <taxon>Amphioxiformes</taxon>
        <taxon>Branchiostomatidae</taxon>
        <taxon>Branchiostoma</taxon>
    </lineage>
</organism>
<evidence type="ECO:0000256" key="1">
    <source>
        <dbReference type="SAM" id="MobiDB-lite"/>
    </source>
</evidence>
<dbReference type="EMBL" id="GG666841">
    <property type="protein sequence ID" value="EEN41532.1"/>
    <property type="molecule type" value="Genomic_DNA"/>
</dbReference>